<proteinExistence type="predicted"/>
<organism evidence="1 3">
    <name type="scientific">Streptacidiphilus jiangxiensis</name>
    <dbReference type="NCBI Taxonomy" id="235985"/>
    <lineage>
        <taxon>Bacteria</taxon>
        <taxon>Bacillati</taxon>
        <taxon>Actinomycetota</taxon>
        <taxon>Actinomycetes</taxon>
        <taxon>Kitasatosporales</taxon>
        <taxon>Streptomycetaceae</taxon>
        <taxon>Streptacidiphilus</taxon>
    </lineage>
</organism>
<dbReference type="InterPro" id="IPR025855">
    <property type="entry name" value="Replic_Relax"/>
</dbReference>
<reference evidence="3" key="1">
    <citation type="submission" date="2016-10" db="EMBL/GenBank/DDBJ databases">
        <authorList>
            <person name="Varghese N."/>
        </authorList>
    </citation>
    <scope>NUCLEOTIDE SEQUENCE [LARGE SCALE GENOMIC DNA]</scope>
    <source>
        <strain evidence="3">DSM 45096 / BCRC 16803 / CGMCC 4.1857 / CIP 109030 / JCM 12277 / KCTC 19219 / NBRC 100920 / 33214</strain>
    </source>
</reference>
<dbReference type="STRING" id="235985.SAMN05414137_14423"/>
<gene>
    <name evidence="1" type="ORF">SAMN05414137_14423</name>
    <name evidence="2" type="ORF">SAMN05414137_1547</name>
</gene>
<dbReference type="eggNOG" id="ENOG5032RAP">
    <property type="taxonomic scope" value="Bacteria"/>
</dbReference>
<keyword evidence="3" id="KW-1185">Reference proteome</keyword>
<dbReference type="Proteomes" id="UP000183015">
    <property type="component" value="Unassembled WGS sequence"/>
</dbReference>
<reference evidence="1" key="2">
    <citation type="submission" date="2016-10" db="EMBL/GenBank/DDBJ databases">
        <authorList>
            <person name="de Groot N.N."/>
        </authorList>
    </citation>
    <scope>NUCLEOTIDE SEQUENCE [LARGE SCALE GENOMIC DNA]</scope>
    <source>
        <strain evidence="1">CGMCC 4.1857</strain>
    </source>
</reference>
<evidence type="ECO:0000313" key="1">
    <source>
        <dbReference type="EMBL" id="SEM69239.1"/>
    </source>
</evidence>
<sequence>MTETPTYLLVACLAQHRLATTDQLHALTGTGRSPNATRLHLQRLREQQLADHVFLGRPSSRRLWYLTAAGRELAQQLPELRDQDLPAAPTEQTTVRLRAPHTLAVLRTHLAFLADARRHGDDYGPLDWTPEVYHRLSESRAEALVADALLRYTANQPGGRTQLRAFVEVDRATMSSERLAAKLMTYARFLDHTPLPAPGQRRAAGARQAHPTWMRYYPVFPRVLFVLTDAKPTTLNNRIHDLRAMAAGNPMAARLARKVPLGAAILEELEAHGPSAPVWTPLAGDDTTARGWTGL</sequence>
<evidence type="ECO:0000313" key="2">
    <source>
        <dbReference type="EMBL" id="SEM76064.1"/>
    </source>
</evidence>
<dbReference type="SUPFAM" id="SSF46785">
    <property type="entry name" value="Winged helix' DNA-binding domain"/>
    <property type="match status" value="1"/>
</dbReference>
<dbReference type="InterPro" id="IPR036390">
    <property type="entry name" value="WH_DNA-bd_sf"/>
</dbReference>
<evidence type="ECO:0000313" key="3">
    <source>
        <dbReference type="Proteomes" id="UP000183015"/>
    </source>
</evidence>
<dbReference type="EMBL" id="FOAZ01000054">
    <property type="protein sequence ID" value="SEM76064.1"/>
    <property type="molecule type" value="Genomic_DNA"/>
</dbReference>
<name>A0A1H8AHF6_STRJI</name>
<dbReference type="Pfam" id="PF13814">
    <property type="entry name" value="Replic_Relax"/>
    <property type="match status" value="1"/>
</dbReference>
<dbReference type="EMBL" id="FOAZ01000044">
    <property type="protein sequence ID" value="SEM69239.1"/>
    <property type="molecule type" value="Genomic_DNA"/>
</dbReference>
<accession>A0A1H8AHF6</accession>
<dbReference type="AlphaFoldDB" id="A0A1H8AHF6"/>
<dbReference type="RefSeq" id="WP_042459491.1">
    <property type="nucleotide sequence ID" value="NZ_BBPN01000060.1"/>
</dbReference>
<protein>
    <submittedName>
        <fullName evidence="1">Replication-relaxation</fullName>
    </submittedName>
</protein>